<feature type="region of interest" description="Disordered" evidence="1">
    <location>
        <begin position="370"/>
        <end position="508"/>
    </location>
</feature>
<protein>
    <submittedName>
        <fullName evidence="2">Uncharacterized protein</fullName>
    </submittedName>
</protein>
<feature type="compositionally biased region" description="Polar residues" evidence="1">
    <location>
        <begin position="258"/>
        <end position="268"/>
    </location>
</feature>
<evidence type="ECO:0000313" key="3">
    <source>
        <dbReference type="Proteomes" id="UP000419144"/>
    </source>
</evidence>
<sequence length="819" mass="87137">MAVWDDDGPSALLISSVEQLHTPQTPMLLGSEGIANCVTAVTAAGSIGHHAEKPAASEAHLQPKQSRGAIKEALGGEKPRRLQAIDVGGMVMDRSVTRRRSDSVYNSLAPSSRATRQQLTDANEHLCKRLATSQKGKNSTSQHLSDSGISTGDASPMVCGGSSTSLPSGTDAGAHATENSSDTDLAVAASGGAAGGLRGPSAVTLQPLGALRESPLHECEGHVDGKGGSPPSFNGAKDNADAAEAGAAPRVPKPGSSDHPSCPQSPGSSLALRSHSTGIETAKPPFKSSSTRRQRRQSMGSVVSFRRSSGSRNSRAESMPSISVTYVDDVGGAHERHRPIRRKSSSCEPSIVWIFPPLTECLRSNRMRSAKGNSTLSSDTPSAGTSVAEARVPGVPCRPPSVTSQHTGQKPPRAHPVHSGTSSVSAHPRERNGGERQAGQRGLSDTCASFTHVGEPAPAPSSEGRLTGRAESSSHGDTDGHRLPLRGQAPRLREVAAQKGPSSSPRHEALRAVAPALEEVLQRSSANVVEQPNPSPVEASHSPRKTCSRRDDRWIAASAPPSAFASSTVSASPQHLYYEAGQQQAVPCRHPYGAKHHGESQTRHAKEGPNTSVHGRAEGFHPLPRRAKTSHVRPVGGLNANKLRASLPTAKCCAVAELLSPVDPVNPRPAKSYWKRSVKKPSGESQPQRTGLSDIVENVASTQKAHRRTTAAAEDQARGSVYRKRKRLLRKKRAYQIAQLHRSLAPYMESLRTGSRARASVHASQRKKNGKKRRAQQHRENSYAQGPQPIDYAALATQHDPLEDILRRHGFWGEAMRRL</sequence>
<feature type="compositionally biased region" description="Basic and acidic residues" evidence="1">
    <location>
        <begin position="466"/>
        <end position="482"/>
    </location>
</feature>
<gene>
    <name evidence="2" type="ORF">LtaPh_3123361</name>
</gene>
<feature type="compositionally biased region" description="Polar residues" evidence="1">
    <location>
        <begin position="131"/>
        <end position="153"/>
    </location>
</feature>
<reference evidence="2" key="1">
    <citation type="submission" date="2019-11" db="EMBL/GenBank/DDBJ databases">
        <title>Leishmania tarentolae CDS.</title>
        <authorList>
            <person name="Goto Y."/>
            <person name="Yamagishi J."/>
        </authorList>
    </citation>
    <scope>NUCLEOTIDE SEQUENCE [LARGE SCALE GENOMIC DNA]</scope>
    <source>
        <strain evidence="2">Parrot Tar II</strain>
    </source>
</reference>
<keyword evidence="3" id="KW-1185">Reference proteome</keyword>
<feature type="compositionally biased region" description="Polar residues" evidence="1">
    <location>
        <begin position="371"/>
        <end position="385"/>
    </location>
</feature>
<feature type="compositionally biased region" description="Basic residues" evidence="1">
    <location>
        <begin position="764"/>
        <end position="776"/>
    </location>
</feature>
<feature type="compositionally biased region" description="Polar residues" evidence="1">
    <location>
        <begin position="105"/>
        <end position="117"/>
    </location>
</feature>
<feature type="region of interest" description="Disordered" evidence="1">
    <location>
        <begin position="664"/>
        <end position="693"/>
    </location>
</feature>
<feature type="region of interest" description="Disordered" evidence="1">
    <location>
        <begin position="523"/>
        <end position="548"/>
    </location>
</feature>
<dbReference type="AlphaFoldDB" id="A0A640KNM0"/>
<feature type="region of interest" description="Disordered" evidence="1">
    <location>
        <begin position="218"/>
        <end position="320"/>
    </location>
</feature>
<feature type="region of interest" description="Disordered" evidence="1">
    <location>
        <begin position="97"/>
        <end position="117"/>
    </location>
</feature>
<proteinExistence type="predicted"/>
<feature type="compositionally biased region" description="Polar residues" evidence="1">
    <location>
        <begin position="523"/>
        <end position="532"/>
    </location>
</feature>
<feature type="compositionally biased region" description="Basic and acidic residues" evidence="1">
    <location>
        <begin position="596"/>
        <end position="607"/>
    </location>
</feature>
<evidence type="ECO:0000256" key="1">
    <source>
        <dbReference type="SAM" id="MobiDB-lite"/>
    </source>
</evidence>
<dbReference type="VEuPathDB" id="TriTrypDB:LtaPh_3123361"/>
<comment type="caution">
    <text evidence="2">The sequence shown here is derived from an EMBL/GenBank/DDBJ whole genome shotgun (WGS) entry which is preliminary data.</text>
</comment>
<organism evidence="2 3">
    <name type="scientific">Leishmania tarentolae</name>
    <name type="common">Sauroleishmania tarentolae</name>
    <dbReference type="NCBI Taxonomy" id="5689"/>
    <lineage>
        <taxon>Eukaryota</taxon>
        <taxon>Discoba</taxon>
        <taxon>Euglenozoa</taxon>
        <taxon>Kinetoplastea</taxon>
        <taxon>Metakinetoplastina</taxon>
        <taxon>Trypanosomatida</taxon>
        <taxon>Trypanosomatidae</taxon>
        <taxon>Leishmaniinae</taxon>
        <taxon>Leishmania</taxon>
        <taxon>lizard Leishmania</taxon>
    </lineage>
</organism>
<evidence type="ECO:0000313" key="2">
    <source>
        <dbReference type="EMBL" id="GET91193.1"/>
    </source>
</evidence>
<accession>A0A640KNM0</accession>
<feature type="region of interest" description="Disordered" evidence="1">
    <location>
        <begin position="589"/>
        <end position="635"/>
    </location>
</feature>
<dbReference type="EMBL" id="BLBS01000047">
    <property type="protein sequence ID" value="GET91193.1"/>
    <property type="molecule type" value="Genomic_DNA"/>
</dbReference>
<feature type="region of interest" description="Disordered" evidence="1">
    <location>
        <begin position="751"/>
        <end position="788"/>
    </location>
</feature>
<feature type="compositionally biased region" description="Low complexity" evidence="1">
    <location>
        <begin position="297"/>
        <end position="319"/>
    </location>
</feature>
<dbReference type="OrthoDB" id="267139at2759"/>
<feature type="region of interest" description="Disordered" evidence="1">
    <location>
        <begin position="131"/>
        <end position="180"/>
    </location>
</feature>
<feature type="compositionally biased region" description="Low complexity" evidence="1">
    <location>
        <begin position="234"/>
        <end position="248"/>
    </location>
</feature>
<dbReference type="Proteomes" id="UP000419144">
    <property type="component" value="Unassembled WGS sequence"/>
</dbReference>
<name>A0A640KNM0_LEITA</name>